<dbReference type="SUPFAM" id="SSF52833">
    <property type="entry name" value="Thioredoxin-like"/>
    <property type="match status" value="1"/>
</dbReference>
<reference evidence="3 4" key="1">
    <citation type="submission" date="2022-05" db="EMBL/GenBank/DDBJ databases">
        <authorList>
            <consortium name="Genoscope - CEA"/>
            <person name="William W."/>
        </authorList>
    </citation>
    <scope>NUCLEOTIDE SEQUENCE [LARGE SCALE GENOMIC DNA]</scope>
</reference>
<dbReference type="InterPro" id="IPR010987">
    <property type="entry name" value="Glutathione-S-Trfase_C-like"/>
</dbReference>
<dbReference type="InterPro" id="IPR004045">
    <property type="entry name" value="Glutathione_S-Trfase_N"/>
</dbReference>
<dbReference type="GO" id="GO:0004364">
    <property type="term" value="F:glutathione transferase activity"/>
    <property type="evidence" value="ECO:0007669"/>
    <property type="project" value="TreeGrafter"/>
</dbReference>
<evidence type="ECO:0000313" key="4">
    <source>
        <dbReference type="Proteomes" id="UP001159428"/>
    </source>
</evidence>
<dbReference type="InterPro" id="IPR040079">
    <property type="entry name" value="Glutathione_S-Trfase"/>
</dbReference>
<dbReference type="GO" id="GO:0006749">
    <property type="term" value="P:glutathione metabolic process"/>
    <property type="evidence" value="ECO:0007669"/>
    <property type="project" value="TreeGrafter"/>
</dbReference>
<feature type="domain" description="GST N-terminal" evidence="1">
    <location>
        <begin position="14"/>
        <end position="94"/>
    </location>
</feature>
<evidence type="ECO:0008006" key="5">
    <source>
        <dbReference type="Google" id="ProtNLM"/>
    </source>
</evidence>
<dbReference type="AlphaFoldDB" id="A0AAU9XD61"/>
<dbReference type="PROSITE" id="PS50405">
    <property type="entry name" value="GST_CTER"/>
    <property type="match status" value="1"/>
</dbReference>
<dbReference type="CDD" id="cd03039">
    <property type="entry name" value="GST_N_Sigma_like"/>
    <property type="match status" value="1"/>
</dbReference>
<dbReference type="InterPro" id="IPR036282">
    <property type="entry name" value="Glutathione-S-Trfase_C_sf"/>
</dbReference>
<keyword evidence="4" id="KW-1185">Reference proteome</keyword>
<dbReference type="Gene3D" id="1.20.1050.10">
    <property type="match status" value="1"/>
</dbReference>
<dbReference type="Gene3D" id="3.40.30.10">
    <property type="entry name" value="Glutaredoxin"/>
    <property type="match status" value="1"/>
</dbReference>
<protein>
    <recommendedName>
        <fullName evidence="5">Glutathione transferase</fullName>
    </recommendedName>
</protein>
<dbReference type="SFLD" id="SFLDG00363">
    <property type="entry name" value="AMPS_(cytGST):_Alpha-__Mu-__Pi"/>
    <property type="match status" value="1"/>
</dbReference>
<dbReference type="Pfam" id="PF02798">
    <property type="entry name" value="GST_N"/>
    <property type="match status" value="1"/>
</dbReference>
<evidence type="ECO:0000313" key="3">
    <source>
        <dbReference type="EMBL" id="CAH3143813.1"/>
    </source>
</evidence>
<dbReference type="Pfam" id="PF14497">
    <property type="entry name" value="GST_C_3"/>
    <property type="match status" value="1"/>
</dbReference>
<dbReference type="PANTHER" id="PTHR11571">
    <property type="entry name" value="GLUTATHIONE S-TRANSFERASE"/>
    <property type="match status" value="1"/>
</dbReference>
<dbReference type="InterPro" id="IPR050213">
    <property type="entry name" value="GST_superfamily"/>
</dbReference>
<feature type="domain" description="GST C-terminal" evidence="2">
    <location>
        <begin position="95"/>
        <end position="222"/>
    </location>
</feature>
<name>A0AAU9XD61_9CNID</name>
<gene>
    <name evidence="3" type="ORF">PMEA_00020784</name>
</gene>
<accession>A0AAU9XD61</accession>
<feature type="non-terminal residue" evidence="3">
    <location>
        <position position="1"/>
    </location>
</feature>
<dbReference type="PROSITE" id="PS50404">
    <property type="entry name" value="GST_NTER"/>
    <property type="match status" value="1"/>
</dbReference>
<comment type="caution">
    <text evidence="3">The sequence shown here is derived from an EMBL/GenBank/DDBJ whole genome shotgun (WGS) entry which is preliminary data.</text>
</comment>
<organism evidence="3 4">
    <name type="scientific">Pocillopora meandrina</name>
    <dbReference type="NCBI Taxonomy" id="46732"/>
    <lineage>
        <taxon>Eukaryota</taxon>
        <taxon>Metazoa</taxon>
        <taxon>Cnidaria</taxon>
        <taxon>Anthozoa</taxon>
        <taxon>Hexacorallia</taxon>
        <taxon>Scleractinia</taxon>
        <taxon>Astrocoeniina</taxon>
        <taxon>Pocilloporidae</taxon>
        <taxon>Pocillopora</taxon>
    </lineage>
</organism>
<evidence type="ECO:0000259" key="1">
    <source>
        <dbReference type="PROSITE" id="PS50404"/>
    </source>
</evidence>
<dbReference type="Proteomes" id="UP001159428">
    <property type="component" value="Unassembled WGS sequence"/>
</dbReference>
<evidence type="ECO:0000259" key="2">
    <source>
        <dbReference type="PROSITE" id="PS50405"/>
    </source>
</evidence>
<dbReference type="InterPro" id="IPR036249">
    <property type="entry name" value="Thioredoxin-like_sf"/>
</dbReference>
<dbReference type="SFLD" id="SFLDG01205">
    <property type="entry name" value="AMPS.1"/>
    <property type="match status" value="1"/>
</dbReference>
<dbReference type="CDD" id="cd03192">
    <property type="entry name" value="GST_C_Sigma_like"/>
    <property type="match status" value="1"/>
</dbReference>
<dbReference type="PANTHER" id="PTHR11571:SF150">
    <property type="entry name" value="GLUTATHIONE S-TRANSFERASE"/>
    <property type="match status" value="1"/>
</dbReference>
<dbReference type="SFLD" id="SFLDS00019">
    <property type="entry name" value="Glutathione_Transferase_(cytos"/>
    <property type="match status" value="1"/>
</dbReference>
<dbReference type="EMBL" id="CALNXJ010000038">
    <property type="protein sequence ID" value="CAH3143813.1"/>
    <property type="molecule type" value="Genomic_DNA"/>
</dbReference>
<dbReference type="FunFam" id="1.20.1050.10:FF:000030">
    <property type="entry name" value="Glutathione S-transferase S1"/>
    <property type="match status" value="1"/>
</dbReference>
<sequence length="222" mass="25640">CAYPPNYHLEETMSGYKLYYFDARGRAEVVRLSFVAANMEYEDIRLTREEWVKEKESGRPPLGQAPFLVTPDGKVLGQSQAIMKYVCKIGAQKTVLMLKAIANMIVGGIEDFFQALIKAHMEKEEAKKTELMKEFFEETLPNRLPKYENILKANNEGKGFYVGEKLTYADIIFFDLMNLLEKVELTVMKALEKFPLLAAHYKRVLDVPEIKKWIETRPVTEQ</sequence>
<dbReference type="SUPFAM" id="SSF47616">
    <property type="entry name" value="GST C-terminal domain-like"/>
    <property type="match status" value="1"/>
</dbReference>
<proteinExistence type="predicted"/>
<dbReference type="InterPro" id="IPR004046">
    <property type="entry name" value="GST_C"/>
</dbReference>